<gene>
    <name evidence="1" type="ORF">DSO57_1001531</name>
</gene>
<protein>
    <submittedName>
        <fullName evidence="1">Uncharacterized protein</fullName>
    </submittedName>
</protein>
<evidence type="ECO:0000313" key="1">
    <source>
        <dbReference type="EMBL" id="KAJ9051773.1"/>
    </source>
</evidence>
<dbReference type="EMBL" id="QTSX02007103">
    <property type="protein sequence ID" value="KAJ9051773.1"/>
    <property type="molecule type" value="Genomic_DNA"/>
</dbReference>
<sequence length="109" mass="11957">MKCLILTVVLSVASAYDASGASWHDFDCAGWLGNECACWMRCYNNGKYNQSNIKAGCEAAGLEFDGNKCWAKILRGKLLGGNQRCFNLAAKFCSNPSHEKLGYFKCLKG</sequence>
<organism evidence="1 2">
    <name type="scientific">Entomophthora muscae</name>
    <dbReference type="NCBI Taxonomy" id="34485"/>
    <lineage>
        <taxon>Eukaryota</taxon>
        <taxon>Fungi</taxon>
        <taxon>Fungi incertae sedis</taxon>
        <taxon>Zoopagomycota</taxon>
        <taxon>Entomophthoromycotina</taxon>
        <taxon>Entomophthoromycetes</taxon>
        <taxon>Entomophthorales</taxon>
        <taxon>Entomophthoraceae</taxon>
        <taxon>Entomophthora</taxon>
    </lineage>
</organism>
<accession>A0ACC2RP09</accession>
<name>A0ACC2RP09_9FUNG</name>
<keyword evidence="2" id="KW-1185">Reference proteome</keyword>
<dbReference type="Proteomes" id="UP001165960">
    <property type="component" value="Unassembled WGS sequence"/>
</dbReference>
<reference evidence="1" key="1">
    <citation type="submission" date="2022-04" db="EMBL/GenBank/DDBJ databases">
        <title>Genome of the entomopathogenic fungus Entomophthora muscae.</title>
        <authorList>
            <person name="Elya C."/>
            <person name="Lovett B.R."/>
            <person name="Lee E."/>
            <person name="Macias A.M."/>
            <person name="Hajek A.E."/>
            <person name="De Bivort B.L."/>
            <person name="Kasson M.T."/>
            <person name="De Fine Licht H.H."/>
            <person name="Stajich J.E."/>
        </authorList>
    </citation>
    <scope>NUCLEOTIDE SEQUENCE</scope>
    <source>
        <strain evidence="1">Berkeley</strain>
    </source>
</reference>
<evidence type="ECO:0000313" key="2">
    <source>
        <dbReference type="Proteomes" id="UP001165960"/>
    </source>
</evidence>
<comment type="caution">
    <text evidence="1">The sequence shown here is derived from an EMBL/GenBank/DDBJ whole genome shotgun (WGS) entry which is preliminary data.</text>
</comment>
<proteinExistence type="predicted"/>